<evidence type="ECO:0008006" key="5">
    <source>
        <dbReference type="Google" id="ProtNLM"/>
    </source>
</evidence>
<keyword evidence="4" id="KW-1185">Reference proteome</keyword>
<dbReference type="OrthoDB" id="10265310at2759"/>
<dbReference type="AlphaFoldDB" id="T1FUH9"/>
<dbReference type="GO" id="GO:0005634">
    <property type="term" value="C:nucleus"/>
    <property type="evidence" value="ECO:0000318"/>
    <property type="project" value="GO_Central"/>
</dbReference>
<organism evidence="3 4">
    <name type="scientific">Helobdella robusta</name>
    <name type="common">Californian leech</name>
    <dbReference type="NCBI Taxonomy" id="6412"/>
    <lineage>
        <taxon>Eukaryota</taxon>
        <taxon>Metazoa</taxon>
        <taxon>Spiralia</taxon>
        <taxon>Lophotrochozoa</taxon>
        <taxon>Annelida</taxon>
        <taxon>Clitellata</taxon>
        <taxon>Hirudinea</taxon>
        <taxon>Rhynchobdellida</taxon>
        <taxon>Glossiphoniidae</taxon>
        <taxon>Helobdella</taxon>
    </lineage>
</organism>
<dbReference type="PANTHER" id="PTHR11215">
    <property type="entry name" value="METAL DEPENDENT HYDROLASE - RELATED"/>
    <property type="match status" value="1"/>
</dbReference>
<dbReference type="GO" id="GO:0005737">
    <property type="term" value="C:cytoplasm"/>
    <property type="evidence" value="ECO:0000318"/>
    <property type="project" value="GO_Central"/>
</dbReference>
<dbReference type="EnsemblMetazoa" id="HelroT192998">
    <property type="protein sequence ID" value="HelroP192998"/>
    <property type="gene ID" value="HelroG192998"/>
</dbReference>
<reference evidence="3" key="3">
    <citation type="submission" date="2015-06" db="UniProtKB">
        <authorList>
            <consortium name="EnsemblMetazoa"/>
        </authorList>
    </citation>
    <scope>IDENTIFICATION</scope>
</reference>
<reference evidence="2 4" key="2">
    <citation type="journal article" date="2013" name="Nature">
        <title>Insights into bilaterian evolution from three spiralian genomes.</title>
        <authorList>
            <person name="Simakov O."/>
            <person name="Marletaz F."/>
            <person name="Cho S.J."/>
            <person name="Edsinger-Gonzales E."/>
            <person name="Havlak P."/>
            <person name="Hellsten U."/>
            <person name="Kuo D.H."/>
            <person name="Larsson T."/>
            <person name="Lv J."/>
            <person name="Arendt D."/>
            <person name="Savage R."/>
            <person name="Osoegawa K."/>
            <person name="de Jong P."/>
            <person name="Grimwood J."/>
            <person name="Chapman J.A."/>
            <person name="Shapiro H."/>
            <person name="Aerts A."/>
            <person name="Otillar R.P."/>
            <person name="Terry A.Y."/>
            <person name="Boore J.L."/>
            <person name="Grigoriev I.V."/>
            <person name="Lindberg D.R."/>
            <person name="Seaver E.C."/>
            <person name="Weisblat D.A."/>
            <person name="Putnam N.H."/>
            <person name="Rokhsar D.S."/>
        </authorList>
    </citation>
    <scope>NUCLEOTIDE SEQUENCE</scope>
</reference>
<evidence type="ECO:0000313" key="4">
    <source>
        <dbReference type="Proteomes" id="UP000015101"/>
    </source>
</evidence>
<comment type="similarity">
    <text evidence="1">Belongs to the MYG1 family.</text>
</comment>
<protein>
    <recommendedName>
        <fullName evidence="5">Metal-dependent protein hydrolase</fullName>
    </recommendedName>
</protein>
<sequence>MNQQQQQPGCNPVDSVSENSTKRLKVDPTTNSNTNVQFPNCQTTAKLGNVSDVSKSKMIGTHNGTFHCDDVFACYMLKQLDQYKDACIIRTRDSVKLDECDIVVDVGGVFDSAKLRFDHHQRSFNESLSTINPSKKWKTKLSSAGLIYAKFGLQVINSIINKHKLINIHEEENSVCGTGNDTFGSGGDDNDGDKLEIFYDLLYESFVEAIDAIDNGINVSEGPARYTISTDLSSRVSYLNTNWCDPDGQKEEVIYKQFEKAMAMVGSEFDDRITYLNGVWWPARMIVKKALEERFQIHPSGEIMMFGDGSCPWKDHLRMLEQEEEMDEDGLKDKSNSASRLVKYVLYPDLNGSWRIQCVPLSRNSFDNRLSLPKSWRGLRDEELSKITNIAGCIFVHASGFIGGNKTQDGVRKMAEEALKARDDEEKEKLTIKG</sequence>
<reference evidence="4" key="1">
    <citation type="submission" date="2012-12" db="EMBL/GenBank/DDBJ databases">
        <authorList>
            <person name="Hellsten U."/>
            <person name="Grimwood J."/>
            <person name="Chapman J.A."/>
            <person name="Shapiro H."/>
            <person name="Aerts A."/>
            <person name="Otillar R.P."/>
            <person name="Terry A.Y."/>
            <person name="Boore J.L."/>
            <person name="Simakov O."/>
            <person name="Marletaz F."/>
            <person name="Cho S.-J."/>
            <person name="Edsinger-Gonzales E."/>
            <person name="Havlak P."/>
            <person name="Kuo D.-H."/>
            <person name="Larsson T."/>
            <person name="Lv J."/>
            <person name="Arendt D."/>
            <person name="Savage R."/>
            <person name="Osoegawa K."/>
            <person name="de Jong P."/>
            <person name="Lindberg D.R."/>
            <person name="Seaver E.C."/>
            <person name="Weisblat D.A."/>
            <person name="Putnam N.H."/>
            <person name="Grigoriev I.V."/>
            <person name="Rokhsar D.S."/>
        </authorList>
    </citation>
    <scope>NUCLEOTIDE SEQUENCE</scope>
</reference>
<evidence type="ECO:0000256" key="1">
    <source>
        <dbReference type="ARBA" id="ARBA00010105"/>
    </source>
</evidence>
<name>T1FUH9_HELRO</name>
<dbReference type="OMA" id="FHCDEVV"/>
<dbReference type="eggNOG" id="KOG2948">
    <property type="taxonomic scope" value="Eukaryota"/>
</dbReference>
<accession>T1FUH9</accession>
<dbReference type="InParanoid" id="T1FUH9"/>
<evidence type="ECO:0000313" key="3">
    <source>
        <dbReference type="EnsemblMetazoa" id="HelroP192998"/>
    </source>
</evidence>
<dbReference type="EMBL" id="AMQM01005922">
    <property type="status" value="NOT_ANNOTATED_CDS"/>
    <property type="molecule type" value="Genomic_DNA"/>
</dbReference>
<dbReference type="InterPro" id="IPR003226">
    <property type="entry name" value="MYG1_exonuclease"/>
</dbReference>
<dbReference type="KEGG" id="hro:HELRODRAFT_192998"/>
<dbReference type="Proteomes" id="UP000015101">
    <property type="component" value="Unassembled WGS sequence"/>
</dbReference>
<gene>
    <name evidence="3" type="primary">20212475</name>
    <name evidence="2" type="ORF">HELRODRAFT_192998</name>
</gene>
<dbReference type="PANTHER" id="PTHR11215:SF1">
    <property type="entry name" value="MYG1 EXONUCLEASE"/>
    <property type="match status" value="1"/>
</dbReference>
<evidence type="ECO:0000313" key="2">
    <source>
        <dbReference type="EMBL" id="ESN98584.1"/>
    </source>
</evidence>
<dbReference type="CTD" id="20212475"/>
<dbReference type="Pfam" id="PF03690">
    <property type="entry name" value="MYG1_exonuc"/>
    <property type="match status" value="1"/>
</dbReference>
<dbReference type="HOGENOM" id="CLU_051576_0_0_1"/>
<dbReference type="STRING" id="6412.T1FUH9"/>
<dbReference type="RefSeq" id="XP_009023517.1">
    <property type="nucleotide sequence ID" value="XM_009025269.1"/>
</dbReference>
<dbReference type="FunCoup" id="T1FUH9">
    <property type="interactions" value="2258"/>
</dbReference>
<dbReference type="GeneID" id="20212475"/>
<proteinExistence type="inferred from homology"/>
<dbReference type="EMBL" id="KB097144">
    <property type="protein sequence ID" value="ESN98584.1"/>
    <property type="molecule type" value="Genomic_DNA"/>
</dbReference>